<dbReference type="Pfam" id="PF22700">
    <property type="entry name" value="MVD-like_N"/>
    <property type="match status" value="1"/>
</dbReference>
<comment type="similarity">
    <text evidence="1">Belongs to the diphosphomevalonate decarboxylase family.</text>
</comment>
<dbReference type="InterPro" id="IPR041431">
    <property type="entry name" value="Mvd1_C"/>
</dbReference>
<dbReference type="EMBL" id="ALXG01000017">
    <property type="protein sequence ID" value="ETO40639.1"/>
    <property type="molecule type" value="Genomic_DNA"/>
</dbReference>
<dbReference type="Pfam" id="PF18376">
    <property type="entry name" value="MDD_C"/>
    <property type="match status" value="1"/>
</dbReference>
<proteinExistence type="inferred from homology"/>
<dbReference type="PATRIC" id="fig|1221538.3.peg.442"/>
<keyword evidence="4" id="KW-0547">Nucleotide-binding</keyword>
<reference evidence="10 11" key="1">
    <citation type="submission" date="2012-08" db="EMBL/GenBank/DDBJ databases">
        <title>Genome sequencing of Lactobacillus florum 8D.</title>
        <authorList>
            <person name="Kim E.B."/>
            <person name="Marco M.L."/>
        </authorList>
    </citation>
    <scope>NUCLEOTIDE SEQUENCE [LARGE SCALE GENOMIC DNA]</scope>
    <source>
        <strain evidence="10 11">8D</strain>
    </source>
</reference>
<dbReference type="GO" id="GO:0004163">
    <property type="term" value="F:diphosphomevalonate decarboxylase activity"/>
    <property type="evidence" value="ECO:0007669"/>
    <property type="project" value="UniProtKB-EC"/>
</dbReference>
<dbReference type="GO" id="GO:0019287">
    <property type="term" value="P:isopentenyl diphosphate biosynthetic process, mevalonate pathway"/>
    <property type="evidence" value="ECO:0007669"/>
    <property type="project" value="InterPro"/>
</dbReference>
<evidence type="ECO:0000256" key="7">
    <source>
        <dbReference type="ARBA" id="ARBA00023239"/>
    </source>
</evidence>
<evidence type="ECO:0000256" key="4">
    <source>
        <dbReference type="ARBA" id="ARBA00022741"/>
    </source>
</evidence>
<comment type="caution">
    <text evidence="10">The sequence shown here is derived from an EMBL/GenBank/DDBJ whole genome shotgun (WGS) entry which is preliminary data.</text>
</comment>
<dbReference type="SUPFAM" id="SSF55060">
    <property type="entry name" value="GHMP Kinase, C-terminal domain"/>
    <property type="match status" value="1"/>
</dbReference>
<dbReference type="PANTHER" id="PTHR10977:SF3">
    <property type="entry name" value="DIPHOSPHOMEVALONATE DECARBOXYLASE"/>
    <property type="match status" value="1"/>
</dbReference>
<dbReference type="GO" id="GO:0005829">
    <property type="term" value="C:cytosol"/>
    <property type="evidence" value="ECO:0007669"/>
    <property type="project" value="InterPro"/>
</dbReference>
<evidence type="ECO:0000313" key="11">
    <source>
        <dbReference type="Proteomes" id="UP000019474"/>
    </source>
</evidence>
<dbReference type="InterPro" id="IPR014721">
    <property type="entry name" value="Ribsml_uS5_D2-typ_fold_subgr"/>
</dbReference>
<sequence length="326" mass="35972">MSNQTATARAHTNIALIKYWGKTNSKLTIPTTSSLSLTLDHFYTETSVTFQPELQHDQIIFNQKLLSEKQARRISNFLDLVRIQSNCQAYALVETVNHVPTAAGLASSASGFAALAAAASRASGMDLSNKELSRLARKGSGSATRSIYGGLVEWRHGIGDHSSYAMPLSESPQWDLVVIALLFDKKQKQISSTIGMERSKQTSPYYQDWVKQSALDLKQIKRAIHHQDFTSFGEIVEANAMNMHALTISAQPSYTYFNGQTIQAMELVQQLRKQGIPVYFTLDAGPNLKIILQRSNLAAVKARLTSVFGQDQYVVVAAGPGIQYLK</sequence>
<dbReference type="Proteomes" id="UP000019474">
    <property type="component" value="Unassembled WGS sequence"/>
</dbReference>
<keyword evidence="6" id="KW-0443">Lipid metabolism</keyword>
<evidence type="ECO:0000256" key="5">
    <source>
        <dbReference type="ARBA" id="ARBA00022840"/>
    </source>
</evidence>
<evidence type="ECO:0000256" key="3">
    <source>
        <dbReference type="ARBA" id="ARBA00022516"/>
    </source>
</evidence>
<dbReference type="PIRSF" id="PIRSF015950">
    <property type="entry name" value="Mev_P_decrbx"/>
    <property type="match status" value="1"/>
</dbReference>
<keyword evidence="5" id="KW-0067">ATP-binding</keyword>
<dbReference type="PANTHER" id="PTHR10977">
    <property type="entry name" value="DIPHOSPHOMEVALONATE DECARBOXYLASE"/>
    <property type="match status" value="1"/>
</dbReference>
<dbReference type="InterPro" id="IPR005935">
    <property type="entry name" value="Mev_decarb"/>
</dbReference>
<dbReference type="GO" id="GO:0005524">
    <property type="term" value="F:ATP binding"/>
    <property type="evidence" value="ECO:0007669"/>
    <property type="project" value="UniProtKB-KW"/>
</dbReference>
<name>W9ELT2_9LACO</name>
<dbReference type="FunFam" id="3.30.230.10:FF:000072">
    <property type="entry name" value="Diphosphomevalonate decarboxylase"/>
    <property type="match status" value="1"/>
</dbReference>
<evidence type="ECO:0000256" key="1">
    <source>
        <dbReference type="ARBA" id="ARBA00008831"/>
    </source>
</evidence>
<dbReference type="InterPro" id="IPR020568">
    <property type="entry name" value="Ribosomal_Su5_D2-typ_SF"/>
</dbReference>
<dbReference type="RefSeq" id="WP_009166486.1">
    <property type="nucleotide sequence ID" value="NZ_ALXG01000017.1"/>
</dbReference>
<dbReference type="SUPFAM" id="SSF54211">
    <property type="entry name" value="Ribosomal protein S5 domain 2-like"/>
    <property type="match status" value="1"/>
</dbReference>
<feature type="domain" description="Mvd1 C-terminal" evidence="8">
    <location>
        <begin position="179"/>
        <end position="312"/>
    </location>
</feature>
<feature type="domain" description="Diphosphomevalonate decarboxylase-like N-terminal" evidence="9">
    <location>
        <begin position="10"/>
        <end position="165"/>
    </location>
</feature>
<evidence type="ECO:0000256" key="2">
    <source>
        <dbReference type="ARBA" id="ARBA00012296"/>
    </source>
</evidence>
<dbReference type="InterPro" id="IPR029765">
    <property type="entry name" value="Mev_diP_decarb"/>
</dbReference>
<organism evidence="10 11">
    <name type="scientific">Fructilactobacillus florum 8D</name>
    <dbReference type="NCBI Taxonomy" id="1221538"/>
    <lineage>
        <taxon>Bacteria</taxon>
        <taxon>Bacillati</taxon>
        <taxon>Bacillota</taxon>
        <taxon>Bacilli</taxon>
        <taxon>Lactobacillales</taxon>
        <taxon>Lactobacillaceae</taxon>
        <taxon>Fructilactobacillus</taxon>
    </lineage>
</organism>
<keyword evidence="7" id="KW-0456">Lyase</keyword>
<keyword evidence="3" id="KW-0444">Lipid biosynthesis</keyword>
<accession>W9ELT2</accession>
<protein>
    <recommendedName>
        <fullName evidence="2">diphosphomevalonate decarboxylase</fullName>
        <ecNumber evidence="2">4.1.1.33</ecNumber>
    </recommendedName>
</protein>
<dbReference type="Gene3D" id="3.30.230.10">
    <property type="match status" value="1"/>
</dbReference>
<evidence type="ECO:0000313" key="10">
    <source>
        <dbReference type="EMBL" id="ETO40639.1"/>
    </source>
</evidence>
<dbReference type="InterPro" id="IPR036554">
    <property type="entry name" value="GHMP_kinase_C_sf"/>
</dbReference>
<evidence type="ECO:0000259" key="8">
    <source>
        <dbReference type="Pfam" id="PF18376"/>
    </source>
</evidence>
<dbReference type="InterPro" id="IPR053859">
    <property type="entry name" value="MVD-like_N"/>
</dbReference>
<dbReference type="EC" id="4.1.1.33" evidence="2"/>
<evidence type="ECO:0000256" key="6">
    <source>
        <dbReference type="ARBA" id="ARBA00023098"/>
    </source>
</evidence>
<dbReference type="NCBIfam" id="TIGR01240">
    <property type="entry name" value="mevDPdecarb"/>
    <property type="match status" value="1"/>
</dbReference>
<dbReference type="Gene3D" id="3.30.70.890">
    <property type="entry name" value="GHMP kinase, C-terminal domain"/>
    <property type="match status" value="1"/>
</dbReference>
<keyword evidence="11" id="KW-1185">Reference proteome</keyword>
<gene>
    <name evidence="10" type="ORF">B808_438</name>
</gene>
<evidence type="ECO:0000259" key="9">
    <source>
        <dbReference type="Pfam" id="PF22700"/>
    </source>
</evidence>
<dbReference type="AlphaFoldDB" id="W9ELT2"/>